<keyword evidence="4 6" id="KW-0378">Hydrolase</keyword>
<feature type="region of interest" description="Disordered" evidence="7">
    <location>
        <begin position="451"/>
        <end position="470"/>
    </location>
</feature>
<evidence type="ECO:0000256" key="6">
    <source>
        <dbReference type="RuleBase" id="RU361185"/>
    </source>
</evidence>
<evidence type="ECO:0000256" key="7">
    <source>
        <dbReference type="SAM" id="MobiDB-lite"/>
    </source>
</evidence>
<evidence type="ECO:0000256" key="1">
    <source>
        <dbReference type="ARBA" id="ARBA00001657"/>
    </source>
</evidence>
<feature type="domain" description="Glycosyl hydrolase family 31 C-terminal" evidence="11">
    <location>
        <begin position="682"/>
        <end position="770"/>
    </location>
</feature>
<dbReference type="PROSITE" id="PS00129">
    <property type="entry name" value="GLYCOSYL_HYDROL_F31_1"/>
    <property type="match status" value="1"/>
</dbReference>
<protein>
    <recommendedName>
        <fullName evidence="3">alpha-glucosidase</fullName>
        <ecNumber evidence="3">3.2.1.20</ecNumber>
    </recommendedName>
</protein>
<organism evidence="12 13">
    <name type="scientific">Canariomyces notabilis</name>
    <dbReference type="NCBI Taxonomy" id="2074819"/>
    <lineage>
        <taxon>Eukaryota</taxon>
        <taxon>Fungi</taxon>
        <taxon>Dikarya</taxon>
        <taxon>Ascomycota</taxon>
        <taxon>Pezizomycotina</taxon>
        <taxon>Sordariomycetes</taxon>
        <taxon>Sordariomycetidae</taxon>
        <taxon>Sordariales</taxon>
        <taxon>Chaetomiaceae</taxon>
        <taxon>Canariomyces</taxon>
    </lineage>
</organism>
<feature type="chain" id="PRO_5042883044" description="alpha-glucosidase" evidence="8">
    <location>
        <begin position="21"/>
        <end position="871"/>
    </location>
</feature>
<dbReference type="Gene3D" id="2.60.40.1180">
    <property type="entry name" value="Golgi alpha-mannosidase II"/>
    <property type="match status" value="2"/>
</dbReference>
<evidence type="ECO:0000256" key="3">
    <source>
        <dbReference type="ARBA" id="ARBA00012741"/>
    </source>
</evidence>
<feature type="signal peptide" evidence="8">
    <location>
        <begin position="1"/>
        <end position="20"/>
    </location>
</feature>
<dbReference type="SUPFAM" id="SSF51445">
    <property type="entry name" value="(Trans)glycosidases"/>
    <property type="match status" value="1"/>
</dbReference>
<dbReference type="InterPro" id="IPR000322">
    <property type="entry name" value="Glyco_hydro_31_TIM"/>
</dbReference>
<evidence type="ECO:0000313" key="12">
    <source>
        <dbReference type="EMBL" id="KAK4112499.1"/>
    </source>
</evidence>
<dbReference type="Pfam" id="PF21365">
    <property type="entry name" value="Glyco_hydro_31_3rd"/>
    <property type="match status" value="1"/>
</dbReference>
<dbReference type="InterPro" id="IPR030458">
    <property type="entry name" value="Glyco_hydro_31_AS"/>
</dbReference>
<proteinExistence type="inferred from homology"/>
<sequence length="871" mass="97485">MMIMAPTWLLLGLLAPAALAQLPDFASKCRGYRASNVLRGDSYLIADLNLIANCSAYSPDLANLRLVVEYQTDTRLHVLIEDAEHQVYQVQEQVLPRPRSANASSERSALRFGFTEDPFTFNVTRASTGEVLFDTSDTPLVFESQFVWLRTSLPQNPNLYGLGEHTDDFRLPTDAYTRTLWNAESPFIPNRNNLYGSHPIYFDHRGDSGTHAVFLLNANGMDINIGRTDTGSQYLDYYTIGGVLDFYFLAGPQPADVSKQYAEVVGLPAMMPYWTLGFHQCKYGWPNVDHVEQVIANYSAAGIPLETVWGDIDYMEGRRDFTTDPSRFPMARMRALVDSLHANNQHYIQILDPGISNMANYGTYSRGIESAAFLRNPDGSWYRGLQWPGEVVWPDWFAPGTQDWWTNEIRSFYDPTTGIDVDGLWVDMNEASNMCGDTTCLSVAINPAEWQPRKPPARRQTQTEAISSRSIPNTRRSLFVQRQAEGSADKKGLPGRDLFQPAYPIANHRGALSGFTLWTNVTNADGTAQYDTHNLYGTMMATTTRNALLSRNPGKRPFVLTRSTFAGSGAKAAHWFGDNASTWEHYRTAIRQLLAFAALHAMPMVGSDVCGFNQVAQEHMCARWALLGAFQPFYRNHADISAPDQEFYRWPLVTEAAKKAIDVRYRLLDYMYTAMWRASEDGSPVASPLWFWYRGDANTFGLQTQWFLGQALLISPVVEDEAQSVSMYLPRDVFYDFWTGERVDGNGETRTVDGLGWTDIPVHIRGGSIVPLRVRSANNTAELRRQNFEILVAPGSDGTAKGELYLDDGESLDVTGRQSVISFAWDGKAFEAAGTFGFDTDVVVERVVVLGENGQTKQGPWGLREGFGFSS</sequence>
<dbReference type="SUPFAM" id="SSF74650">
    <property type="entry name" value="Galactose mutarotase-like"/>
    <property type="match status" value="1"/>
</dbReference>
<dbReference type="InterPro" id="IPR025887">
    <property type="entry name" value="Glyco_hydro_31_N_dom"/>
</dbReference>
<reference evidence="12" key="1">
    <citation type="journal article" date="2023" name="Mol. Phylogenet. Evol.">
        <title>Genome-scale phylogeny and comparative genomics of the fungal order Sordariales.</title>
        <authorList>
            <person name="Hensen N."/>
            <person name="Bonometti L."/>
            <person name="Westerberg I."/>
            <person name="Brannstrom I.O."/>
            <person name="Guillou S."/>
            <person name="Cros-Aarteil S."/>
            <person name="Calhoun S."/>
            <person name="Haridas S."/>
            <person name="Kuo A."/>
            <person name="Mondo S."/>
            <person name="Pangilinan J."/>
            <person name="Riley R."/>
            <person name="LaButti K."/>
            <person name="Andreopoulos B."/>
            <person name="Lipzen A."/>
            <person name="Chen C."/>
            <person name="Yan M."/>
            <person name="Daum C."/>
            <person name="Ng V."/>
            <person name="Clum A."/>
            <person name="Steindorff A."/>
            <person name="Ohm R.A."/>
            <person name="Martin F."/>
            <person name="Silar P."/>
            <person name="Natvig D.O."/>
            <person name="Lalanne C."/>
            <person name="Gautier V."/>
            <person name="Ament-Velasquez S.L."/>
            <person name="Kruys A."/>
            <person name="Hutchinson M.I."/>
            <person name="Powell A.J."/>
            <person name="Barry K."/>
            <person name="Miller A.N."/>
            <person name="Grigoriev I.V."/>
            <person name="Debuchy R."/>
            <person name="Gladieux P."/>
            <person name="Hiltunen Thoren M."/>
            <person name="Johannesson H."/>
        </authorList>
    </citation>
    <scope>NUCLEOTIDE SEQUENCE</scope>
    <source>
        <strain evidence="12">CBS 508.74</strain>
    </source>
</reference>
<keyword evidence="5 6" id="KW-0326">Glycosidase</keyword>
<dbReference type="Pfam" id="PF01055">
    <property type="entry name" value="Glyco_hydro_31_2nd"/>
    <property type="match status" value="1"/>
</dbReference>
<dbReference type="PANTHER" id="PTHR22762:SF95">
    <property type="entry name" value="ALPHA_BETA-GLUCOSIDASE AGDC-RELATED"/>
    <property type="match status" value="1"/>
</dbReference>
<dbReference type="Gene3D" id="2.60.40.1760">
    <property type="entry name" value="glycosyl hydrolase (family 31)"/>
    <property type="match status" value="1"/>
</dbReference>
<dbReference type="Gene3D" id="3.20.20.80">
    <property type="entry name" value="Glycosidases"/>
    <property type="match status" value="1"/>
</dbReference>
<dbReference type="CDD" id="cd14752">
    <property type="entry name" value="GH31_N"/>
    <property type="match status" value="1"/>
</dbReference>
<dbReference type="InterPro" id="IPR013780">
    <property type="entry name" value="Glyco_hydro_b"/>
</dbReference>
<feature type="domain" description="Glycoside hydrolase family 31 N-terminal" evidence="10">
    <location>
        <begin position="93"/>
        <end position="221"/>
    </location>
</feature>
<evidence type="ECO:0000259" key="11">
    <source>
        <dbReference type="Pfam" id="PF21365"/>
    </source>
</evidence>
<dbReference type="GO" id="GO:0030246">
    <property type="term" value="F:carbohydrate binding"/>
    <property type="evidence" value="ECO:0007669"/>
    <property type="project" value="InterPro"/>
</dbReference>
<dbReference type="GO" id="GO:0004558">
    <property type="term" value="F:alpha-1,4-glucosidase activity"/>
    <property type="evidence" value="ECO:0007669"/>
    <property type="project" value="UniProtKB-EC"/>
</dbReference>
<dbReference type="SUPFAM" id="SSF51011">
    <property type="entry name" value="Glycosyl hydrolase domain"/>
    <property type="match status" value="1"/>
</dbReference>
<dbReference type="EC" id="3.2.1.20" evidence="3"/>
<dbReference type="Pfam" id="PF13802">
    <property type="entry name" value="Gal_mutarotas_2"/>
    <property type="match status" value="1"/>
</dbReference>
<dbReference type="InterPro" id="IPR011013">
    <property type="entry name" value="Gal_mutarotase_sf_dom"/>
</dbReference>
<evidence type="ECO:0000259" key="10">
    <source>
        <dbReference type="Pfam" id="PF13802"/>
    </source>
</evidence>
<evidence type="ECO:0000259" key="9">
    <source>
        <dbReference type="Pfam" id="PF01055"/>
    </source>
</evidence>
<dbReference type="InterPro" id="IPR017853">
    <property type="entry name" value="GH"/>
</dbReference>
<dbReference type="InterPro" id="IPR048395">
    <property type="entry name" value="Glyco_hydro_31_C"/>
</dbReference>
<evidence type="ECO:0000256" key="8">
    <source>
        <dbReference type="SAM" id="SignalP"/>
    </source>
</evidence>
<dbReference type="GO" id="GO:0005975">
    <property type="term" value="P:carbohydrate metabolic process"/>
    <property type="evidence" value="ECO:0007669"/>
    <property type="project" value="InterPro"/>
</dbReference>
<evidence type="ECO:0000256" key="4">
    <source>
        <dbReference type="ARBA" id="ARBA00022801"/>
    </source>
</evidence>
<evidence type="ECO:0000256" key="5">
    <source>
        <dbReference type="ARBA" id="ARBA00023295"/>
    </source>
</evidence>
<comment type="catalytic activity">
    <reaction evidence="1">
        <text>Hydrolysis of terminal, non-reducing (1-&gt;4)-linked alpha-D-glucose residues with release of alpha-D-glucose.</text>
        <dbReference type="EC" id="3.2.1.20"/>
    </reaction>
</comment>
<keyword evidence="8" id="KW-0732">Signal</keyword>
<keyword evidence="13" id="KW-1185">Reference proteome</keyword>
<feature type="domain" description="Glycoside hydrolase family 31 TIM barrel" evidence="9">
    <location>
        <begin position="268"/>
        <end position="674"/>
    </location>
</feature>
<comment type="caution">
    <text evidence="12">The sequence shown here is derived from an EMBL/GenBank/DDBJ whole genome shotgun (WGS) entry which is preliminary data.</text>
</comment>
<dbReference type="CDD" id="cd06602">
    <property type="entry name" value="GH31_MGAM_SI_GAA"/>
    <property type="match status" value="1"/>
</dbReference>
<evidence type="ECO:0000256" key="2">
    <source>
        <dbReference type="ARBA" id="ARBA00007806"/>
    </source>
</evidence>
<comment type="similarity">
    <text evidence="2 6">Belongs to the glycosyl hydrolase 31 family.</text>
</comment>
<dbReference type="EMBL" id="MU853342">
    <property type="protein sequence ID" value="KAK4112499.1"/>
    <property type="molecule type" value="Genomic_DNA"/>
</dbReference>
<evidence type="ECO:0000313" key="13">
    <source>
        <dbReference type="Proteomes" id="UP001302812"/>
    </source>
</evidence>
<name>A0AAN6TDM3_9PEZI</name>
<gene>
    <name evidence="12" type="ORF">N656DRAFT_829307</name>
</gene>
<dbReference type="PANTHER" id="PTHR22762">
    <property type="entry name" value="ALPHA-GLUCOSIDASE"/>
    <property type="match status" value="1"/>
</dbReference>
<dbReference type="Proteomes" id="UP001302812">
    <property type="component" value="Unassembled WGS sequence"/>
</dbReference>
<reference evidence="12" key="2">
    <citation type="submission" date="2023-05" db="EMBL/GenBank/DDBJ databases">
        <authorList>
            <consortium name="Lawrence Berkeley National Laboratory"/>
            <person name="Steindorff A."/>
            <person name="Hensen N."/>
            <person name="Bonometti L."/>
            <person name="Westerberg I."/>
            <person name="Brannstrom I.O."/>
            <person name="Guillou S."/>
            <person name="Cros-Aarteil S."/>
            <person name="Calhoun S."/>
            <person name="Haridas S."/>
            <person name="Kuo A."/>
            <person name="Mondo S."/>
            <person name="Pangilinan J."/>
            <person name="Riley R."/>
            <person name="Labutti K."/>
            <person name="Andreopoulos B."/>
            <person name="Lipzen A."/>
            <person name="Chen C."/>
            <person name="Yanf M."/>
            <person name="Daum C."/>
            <person name="Ng V."/>
            <person name="Clum A."/>
            <person name="Ohm R."/>
            <person name="Martin F."/>
            <person name="Silar P."/>
            <person name="Natvig D."/>
            <person name="Lalanne C."/>
            <person name="Gautier V."/>
            <person name="Ament-Velasquez S.L."/>
            <person name="Kruys A."/>
            <person name="Hutchinson M.I."/>
            <person name="Powell A.J."/>
            <person name="Barry K."/>
            <person name="Miller A.N."/>
            <person name="Grigoriev I.V."/>
            <person name="Debuchy R."/>
            <person name="Gladieux P."/>
            <person name="Thoren M.H."/>
            <person name="Johannesson H."/>
        </authorList>
    </citation>
    <scope>NUCLEOTIDE SEQUENCE</scope>
    <source>
        <strain evidence="12">CBS 508.74</strain>
    </source>
</reference>
<accession>A0AAN6TDM3</accession>
<feature type="compositionally biased region" description="Polar residues" evidence="7">
    <location>
        <begin position="459"/>
        <end position="470"/>
    </location>
</feature>
<dbReference type="GeneID" id="89942704"/>
<dbReference type="RefSeq" id="XP_064670069.1">
    <property type="nucleotide sequence ID" value="XM_064818578.1"/>
</dbReference>
<dbReference type="AlphaFoldDB" id="A0AAN6TDM3"/>